<dbReference type="GO" id="GO:0004252">
    <property type="term" value="F:serine-type endopeptidase activity"/>
    <property type="evidence" value="ECO:0007669"/>
    <property type="project" value="UniProtKB-UniRule"/>
</dbReference>
<dbReference type="GO" id="GO:0006508">
    <property type="term" value="P:proteolysis"/>
    <property type="evidence" value="ECO:0007669"/>
    <property type="project" value="UniProtKB-KW"/>
</dbReference>
<keyword evidence="11" id="KW-1185">Reference proteome</keyword>
<dbReference type="PROSITE" id="PS51892">
    <property type="entry name" value="SUBTILASE"/>
    <property type="match status" value="1"/>
</dbReference>
<dbReference type="Pfam" id="PF00082">
    <property type="entry name" value="Peptidase_S8"/>
    <property type="match status" value="1"/>
</dbReference>
<evidence type="ECO:0000256" key="6">
    <source>
        <dbReference type="RuleBase" id="RU003355"/>
    </source>
</evidence>
<evidence type="ECO:0000256" key="1">
    <source>
        <dbReference type="ARBA" id="ARBA00011073"/>
    </source>
</evidence>
<feature type="domain" description="Peptidase S8/S53" evidence="8">
    <location>
        <begin position="155"/>
        <end position="394"/>
    </location>
</feature>
<sequence length="417" mass="44024">MLIRISLYLSLLTFFLSSVLSGPTGLHKRVEIQRYTGDGETSGRYLVLLKEGASRKSLINRLAKEAEVVYEWDTVCNGFAANLDSVSLALLQTLPEVESIEEDGVMQTMARVTQKDAPWGLARLSSKAKLASQDTSQLNFHYTYDDSAVTDADIYIIDTGVQVEHTDFGGRAKWAKKPTFGPYVPVDGNGHGTHVAGTAAGTKYGVAKGAKIYAIKVLSDAGYVGIHKRIFCNAHPDSIDLAGRPISMNWVANESKNSGRPTVVNLSLGGSGTDAMDNATRGLVTAGVHVAVAAGNDGVDARNTSPARVKEAITVGASAIDDSKASFSNFGDAVDVFAPGVDTISAHNLDENGHQSFSGTSMASPHIAGLIAYLIGRDGNVSPAAMEKKLRDLALKGVLSGVPTGTANLLAQNDRSL</sequence>
<dbReference type="InterPro" id="IPR034193">
    <property type="entry name" value="PCSK9_ProteinaseK-like"/>
</dbReference>
<comment type="caution">
    <text evidence="10">The sequence shown here is derived from an EMBL/GenBank/DDBJ whole genome shotgun (WGS) entry which is preliminary data.</text>
</comment>
<dbReference type="FunFam" id="3.40.50.200:FF:000007">
    <property type="entry name" value="Subtilisin-like serine protease"/>
    <property type="match status" value="1"/>
</dbReference>
<dbReference type="InterPro" id="IPR050131">
    <property type="entry name" value="Peptidase_S8_subtilisin-like"/>
</dbReference>
<dbReference type="PANTHER" id="PTHR43806:SF11">
    <property type="entry name" value="CEREVISIN-RELATED"/>
    <property type="match status" value="1"/>
</dbReference>
<dbReference type="CDD" id="cd04077">
    <property type="entry name" value="Peptidases_S8_PCSK9_ProteinaseK_like"/>
    <property type="match status" value="1"/>
</dbReference>
<keyword evidence="4 5" id="KW-0720">Serine protease</keyword>
<dbReference type="InterPro" id="IPR023828">
    <property type="entry name" value="Peptidase_S8_Ser-AS"/>
</dbReference>
<dbReference type="InterPro" id="IPR037045">
    <property type="entry name" value="S8pro/Inhibitor_I9_sf"/>
</dbReference>
<feature type="domain" description="Inhibitor I9" evidence="9">
    <location>
        <begin position="63"/>
        <end position="109"/>
    </location>
</feature>
<evidence type="ECO:0000256" key="5">
    <source>
        <dbReference type="PROSITE-ProRule" id="PRU01240"/>
    </source>
</evidence>
<dbReference type="GO" id="GO:0005615">
    <property type="term" value="C:extracellular space"/>
    <property type="evidence" value="ECO:0007669"/>
    <property type="project" value="TreeGrafter"/>
</dbReference>
<feature type="chain" id="PRO_5020643719" description="Serine protease" evidence="7">
    <location>
        <begin position="22"/>
        <end position="417"/>
    </location>
</feature>
<evidence type="ECO:0000259" key="8">
    <source>
        <dbReference type="Pfam" id="PF00082"/>
    </source>
</evidence>
<evidence type="ECO:0008006" key="12">
    <source>
        <dbReference type="Google" id="ProtNLM"/>
    </source>
</evidence>
<evidence type="ECO:0000313" key="10">
    <source>
        <dbReference type="EMBL" id="RXW13653.1"/>
    </source>
</evidence>
<evidence type="ECO:0000256" key="3">
    <source>
        <dbReference type="ARBA" id="ARBA00022801"/>
    </source>
</evidence>
<dbReference type="EMBL" id="SDEE01000861">
    <property type="protein sequence ID" value="RXW13653.1"/>
    <property type="molecule type" value="Genomic_DNA"/>
</dbReference>
<gene>
    <name evidence="10" type="ORF">EST38_g12199</name>
</gene>
<keyword evidence="3 5" id="KW-0378">Hydrolase</keyword>
<dbReference type="InterPro" id="IPR023827">
    <property type="entry name" value="Peptidase_S8_Asp-AS"/>
</dbReference>
<feature type="active site" description="Charge relay system" evidence="5">
    <location>
        <position position="361"/>
    </location>
</feature>
<dbReference type="OrthoDB" id="19448at2759"/>
<dbReference type="InterPro" id="IPR022398">
    <property type="entry name" value="Peptidase_S8_His-AS"/>
</dbReference>
<dbReference type="InterPro" id="IPR010259">
    <property type="entry name" value="S8pro/Inhibitor_I9"/>
</dbReference>
<dbReference type="PANTHER" id="PTHR43806">
    <property type="entry name" value="PEPTIDASE S8"/>
    <property type="match status" value="1"/>
</dbReference>
<dbReference type="PROSITE" id="PS00137">
    <property type="entry name" value="SUBTILASE_HIS"/>
    <property type="match status" value="1"/>
</dbReference>
<keyword evidence="2 5" id="KW-0645">Protease</keyword>
<evidence type="ECO:0000256" key="4">
    <source>
        <dbReference type="ARBA" id="ARBA00022825"/>
    </source>
</evidence>
<dbReference type="Proteomes" id="UP000290288">
    <property type="component" value="Unassembled WGS sequence"/>
</dbReference>
<dbReference type="SUPFAM" id="SSF52743">
    <property type="entry name" value="Subtilisin-like"/>
    <property type="match status" value="1"/>
</dbReference>
<dbReference type="PRINTS" id="PR00723">
    <property type="entry name" value="SUBTILISIN"/>
</dbReference>
<name>A0A4Q2D319_9AGAR</name>
<dbReference type="InterPro" id="IPR036852">
    <property type="entry name" value="Peptidase_S8/S53_dom_sf"/>
</dbReference>
<dbReference type="Pfam" id="PF05922">
    <property type="entry name" value="Inhibitor_I9"/>
    <property type="match status" value="1"/>
</dbReference>
<evidence type="ECO:0000313" key="11">
    <source>
        <dbReference type="Proteomes" id="UP000290288"/>
    </source>
</evidence>
<dbReference type="Gene3D" id="3.40.50.200">
    <property type="entry name" value="Peptidase S8/S53 domain"/>
    <property type="match status" value="1"/>
</dbReference>
<proteinExistence type="inferred from homology"/>
<feature type="active site" description="Charge relay system" evidence="5">
    <location>
        <position position="158"/>
    </location>
</feature>
<protein>
    <recommendedName>
        <fullName evidence="12">Serine protease</fullName>
    </recommendedName>
</protein>
<reference evidence="10 11" key="1">
    <citation type="submission" date="2019-01" db="EMBL/GenBank/DDBJ databases">
        <title>Draft genome sequence of Psathyrella aberdarensis IHI B618.</title>
        <authorList>
            <person name="Buettner E."/>
            <person name="Kellner H."/>
        </authorList>
    </citation>
    <scope>NUCLEOTIDE SEQUENCE [LARGE SCALE GENOMIC DNA]</scope>
    <source>
        <strain evidence="10 11">IHI B618</strain>
    </source>
</reference>
<feature type="unsure residue" description="I or L" evidence="10">
    <location>
        <position position="16"/>
    </location>
</feature>
<comment type="similarity">
    <text evidence="1 5 6">Belongs to the peptidase S8 family.</text>
</comment>
<accession>A0A4Q2D319</accession>
<dbReference type="STRING" id="2316362.A0A4Q2D319"/>
<dbReference type="PROSITE" id="PS00138">
    <property type="entry name" value="SUBTILASE_SER"/>
    <property type="match status" value="1"/>
</dbReference>
<dbReference type="PROSITE" id="PS00136">
    <property type="entry name" value="SUBTILASE_ASP"/>
    <property type="match status" value="1"/>
</dbReference>
<evidence type="ECO:0000256" key="2">
    <source>
        <dbReference type="ARBA" id="ARBA00022670"/>
    </source>
</evidence>
<dbReference type="InterPro" id="IPR015500">
    <property type="entry name" value="Peptidase_S8_subtilisin-rel"/>
</dbReference>
<evidence type="ECO:0000259" key="9">
    <source>
        <dbReference type="Pfam" id="PF05922"/>
    </source>
</evidence>
<dbReference type="Gene3D" id="3.30.70.80">
    <property type="entry name" value="Peptidase S8 propeptide/proteinase inhibitor I9"/>
    <property type="match status" value="1"/>
</dbReference>
<feature type="signal peptide" evidence="7">
    <location>
        <begin position="1"/>
        <end position="21"/>
    </location>
</feature>
<dbReference type="InterPro" id="IPR000209">
    <property type="entry name" value="Peptidase_S8/S53_dom"/>
</dbReference>
<evidence type="ECO:0000256" key="7">
    <source>
        <dbReference type="SAM" id="SignalP"/>
    </source>
</evidence>
<organism evidence="10 11">
    <name type="scientific">Candolleomyces aberdarensis</name>
    <dbReference type="NCBI Taxonomy" id="2316362"/>
    <lineage>
        <taxon>Eukaryota</taxon>
        <taxon>Fungi</taxon>
        <taxon>Dikarya</taxon>
        <taxon>Basidiomycota</taxon>
        <taxon>Agaricomycotina</taxon>
        <taxon>Agaricomycetes</taxon>
        <taxon>Agaricomycetidae</taxon>
        <taxon>Agaricales</taxon>
        <taxon>Agaricineae</taxon>
        <taxon>Psathyrellaceae</taxon>
        <taxon>Candolleomyces</taxon>
    </lineage>
</organism>
<dbReference type="AlphaFoldDB" id="A0A4Q2D319"/>
<keyword evidence="7" id="KW-0732">Signal</keyword>
<feature type="active site" description="Charge relay system" evidence="5">
    <location>
        <position position="191"/>
    </location>
</feature>